<reference evidence="2 3" key="1">
    <citation type="submission" date="2018-06" db="EMBL/GenBank/DDBJ databases">
        <title>Genomic Encyclopedia of Archaeal and Bacterial Type Strains, Phase II (KMG-II): from individual species to whole genera.</title>
        <authorList>
            <person name="Goeker M."/>
        </authorList>
    </citation>
    <scope>NUCLEOTIDE SEQUENCE [LARGE SCALE GENOMIC DNA]</scope>
    <source>
        <strain evidence="2 3">DSM 29821</strain>
    </source>
</reference>
<dbReference type="OrthoDB" id="671090at2"/>
<proteinExistence type="predicted"/>
<dbReference type="NCBIfam" id="NF033537">
    <property type="entry name" value="lasso_biosyn_B2"/>
    <property type="match status" value="1"/>
</dbReference>
<feature type="domain" description="Microcin J25-processing protein McjB C-terminal" evidence="1">
    <location>
        <begin position="44"/>
        <end position="142"/>
    </location>
</feature>
<comment type="caution">
    <text evidence="2">The sequence shown here is derived from an EMBL/GenBank/DDBJ whole genome shotgun (WGS) entry which is preliminary data.</text>
</comment>
<name>A0A327VRJ8_9BACT</name>
<dbReference type="Proteomes" id="UP000249819">
    <property type="component" value="Unassembled WGS sequence"/>
</dbReference>
<evidence type="ECO:0000259" key="1">
    <source>
        <dbReference type="Pfam" id="PF13471"/>
    </source>
</evidence>
<organism evidence="2 3">
    <name type="scientific">Chitinophaga dinghuensis</name>
    <dbReference type="NCBI Taxonomy" id="1539050"/>
    <lineage>
        <taxon>Bacteria</taxon>
        <taxon>Pseudomonadati</taxon>
        <taxon>Bacteroidota</taxon>
        <taxon>Chitinophagia</taxon>
        <taxon>Chitinophagales</taxon>
        <taxon>Chitinophagaceae</taxon>
        <taxon>Chitinophaga</taxon>
    </lineage>
</organism>
<dbReference type="InterPro" id="IPR032708">
    <property type="entry name" value="McjB_C"/>
</dbReference>
<sequence>MYYDHDLISLNRALRANDRMFFRARMLTILIETSLRFTSLKTTEKILSILAKKVSPPNEKEMVAILDKYATIFNQINHQPDLKGRCLSQSLALRCLLQRKGITSALKIGVNQIRGNFDAHAWLERDGILINDHPSVIANYFVLPESKLNMTLKIK</sequence>
<dbReference type="Pfam" id="PF13471">
    <property type="entry name" value="Transglut_core3"/>
    <property type="match status" value="1"/>
</dbReference>
<protein>
    <submittedName>
        <fullName evidence="2">Transglutaminase superfamily protein</fullName>
    </submittedName>
</protein>
<gene>
    <name evidence="2" type="ORF">CLV59_108190</name>
</gene>
<evidence type="ECO:0000313" key="2">
    <source>
        <dbReference type="EMBL" id="RAJ76670.1"/>
    </source>
</evidence>
<dbReference type="RefSeq" id="WP_111594386.1">
    <property type="nucleotide sequence ID" value="NZ_QLMA01000008.1"/>
</dbReference>
<keyword evidence="3" id="KW-1185">Reference proteome</keyword>
<dbReference type="AlphaFoldDB" id="A0A327VRJ8"/>
<evidence type="ECO:0000313" key="3">
    <source>
        <dbReference type="Proteomes" id="UP000249819"/>
    </source>
</evidence>
<dbReference type="EMBL" id="QLMA01000008">
    <property type="protein sequence ID" value="RAJ76670.1"/>
    <property type="molecule type" value="Genomic_DNA"/>
</dbReference>
<dbReference type="InterPro" id="IPR053521">
    <property type="entry name" value="McjB-like"/>
</dbReference>
<accession>A0A327VRJ8</accession>